<dbReference type="InterPro" id="IPR020902">
    <property type="entry name" value="Actin/actin-like_CS"/>
</dbReference>
<gene>
    <name evidence="7" type="ORF">PTSG_06312</name>
</gene>
<organism evidence="8">
    <name type="scientific">Salpingoeca rosetta (strain ATCC 50818 / BSB-021)</name>
    <dbReference type="NCBI Taxonomy" id="946362"/>
    <lineage>
        <taxon>Eukaryota</taxon>
        <taxon>Choanoflagellata</taxon>
        <taxon>Craspedida</taxon>
        <taxon>Salpingoecidae</taxon>
        <taxon>Salpingoeca</taxon>
    </lineage>
</organism>
<accession>F2UCJ6</accession>
<reference evidence="7" key="1">
    <citation type="submission" date="2009-08" db="EMBL/GenBank/DDBJ databases">
        <title>Annotation of Salpingoeca rosetta.</title>
        <authorList>
            <consortium name="The Broad Institute Genome Sequencing Platform"/>
            <person name="Russ C."/>
            <person name="Cuomo C."/>
            <person name="Burger G."/>
            <person name="Gray M.W."/>
            <person name="Holland P.W.H."/>
            <person name="King N."/>
            <person name="Lang F.B.F."/>
            <person name="Roger A.J."/>
            <person name="Ruiz-Trillo I."/>
            <person name="Young S.K."/>
            <person name="Zeng Q."/>
            <person name="Gargeya S."/>
            <person name="Alvarado L."/>
            <person name="Berlin A."/>
            <person name="Chapman S.B."/>
            <person name="Chen Z."/>
            <person name="Freedman E."/>
            <person name="Gellesch M."/>
            <person name="Goldberg J."/>
            <person name="Griggs A."/>
            <person name="Gujja S."/>
            <person name="Heilman E."/>
            <person name="Heiman D."/>
            <person name="Howarth C."/>
            <person name="Mehta T."/>
            <person name="Neiman D."/>
            <person name="Pearson M."/>
            <person name="Roberts A."/>
            <person name="Saif S."/>
            <person name="Shea T."/>
            <person name="Shenoy N."/>
            <person name="Sisk P."/>
            <person name="Stolte C."/>
            <person name="Sykes S."/>
            <person name="White J."/>
            <person name="Yandava C."/>
            <person name="Haas B."/>
            <person name="Nusbaum C."/>
            <person name="Birren B."/>
        </authorList>
    </citation>
    <scope>NUCLEOTIDE SEQUENCE [LARGE SCALE GENOMIC DNA]</scope>
    <source>
        <strain evidence="7">ATCC 50818</strain>
    </source>
</reference>
<evidence type="ECO:0000256" key="3">
    <source>
        <dbReference type="ARBA" id="ARBA00022741"/>
    </source>
</evidence>
<keyword evidence="3" id="KW-0547">Nucleotide-binding</keyword>
<evidence type="ECO:0000256" key="1">
    <source>
        <dbReference type="ARBA" id="ARBA00004245"/>
    </source>
</evidence>
<dbReference type="PROSITE" id="PS01132">
    <property type="entry name" value="ACTINS_ACT_LIKE"/>
    <property type="match status" value="1"/>
</dbReference>
<dbReference type="Gene3D" id="3.30.420.40">
    <property type="match status" value="2"/>
</dbReference>
<protein>
    <submittedName>
        <fullName evidence="7">Actin-1</fullName>
    </submittedName>
</protein>
<dbReference type="FunFam" id="3.90.640.10:FF:000007">
    <property type="entry name" value="Actin like 7B"/>
    <property type="match status" value="1"/>
</dbReference>
<dbReference type="PROSITE" id="PS00432">
    <property type="entry name" value="ACTINS_2"/>
    <property type="match status" value="1"/>
</dbReference>
<dbReference type="EMBL" id="GL832968">
    <property type="protein sequence ID" value="EGD74303.1"/>
    <property type="molecule type" value="Genomic_DNA"/>
</dbReference>
<evidence type="ECO:0000256" key="2">
    <source>
        <dbReference type="ARBA" id="ARBA00022490"/>
    </source>
</evidence>
<dbReference type="GO" id="GO:0005524">
    <property type="term" value="F:ATP binding"/>
    <property type="evidence" value="ECO:0007669"/>
    <property type="project" value="UniProtKB-KW"/>
</dbReference>
<dbReference type="AlphaFoldDB" id="F2UCJ6"/>
<dbReference type="RefSeq" id="XP_004993203.1">
    <property type="nucleotide sequence ID" value="XM_004993146.1"/>
</dbReference>
<evidence type="ECO:0000313" key="8">
    <source>
        <dbReference type="Proteomes" id="UP000007799"/>
    </source>
</evidence>
<keyword evidence="5" id="KW-0206">Cytoskeleton</keyword>
<dbReference type="KEGG" id="sre:PTSG_06312"/>
<name>F2UCJ6_SALR5</name>
<dbReference type="GO" id="GO:0005856">
    <property type="term" value="C:cytoskeleton"/>
    <property type="evidence" value="ECO:0007669"/>
    <property type="project" value="UniProtKB-SubCell"/>
</dbReference>
<dbReference type="SMART" id="SM00268">
    <property type="entry name" value="ACTIN"/>
    <property type="match status" value="1"/>
</dbReference>
<dbReference type="eggNOG" id="KOG0676">
    <property type="taxonomic scope" value="Eukaryota"/>
</dbReference>
<evidence type="ECO:0000256" key="4">
    <source>
        <dbReference type="ARBA" id="ARBA00022840"/>
    </source>
</evidence>
<dbReference type="SUPFAM" id="SSF53067">
    <property type="entry name" value="Actin-like ATPase domain"/>
    <property type="match status" value="2"/>
</dbReference>
<dbReference type="InParanoid" id="F2UCJ6"/>
<keyword evidence="4" id="KW-0067">ATP-binding</keyword>
<dbReference type="STRING" id="946362.F2UCJ6"/>
<dbReference type="Gene3D" id="3.90.640.10">
    <property type="entry name" value="Actin, Chain A, domain 4"/>
    <property type="match status" value="1"/>
</dbReference>
<dbReference type="InterPro" id="IPR004000">
    <property type="entry name" value="Actin"/>
</dbReference>
<comment type="subcellular location">
    <subcellularLocation>
        <location evidence="1">Cytoplasm</location>
        <location evidence="1">Cytoskeleton</location>
    </subcellularLocation>
</comment>
<dbReference type="PANTHER" id="PTHR11937">
    <property type="entry name" value="ACTIN"/>
    <property type="match status" value="1"/>
</dbReference>
<dbReference type="InterPro" id="IPR004001">
    <property type="entry name" value="Actin_CS"/>
</dbReference>
<dbReference type="Pfam" id="PF00022">
    <property type="entry name" value="Actin"/>
    <property type="match status" value="1"/>
</dbReference>
<dbReference type="FunFam" id="3.30.420.40:FF:000148">
    <property type="entry name" value="Actin, alpha skeletal muscle"/>
    <property type="match status" value="1"/>
</dbReference>
<keyword evidence="8" id="KW-1185">Reference proteome</keyword>
<comment type="similarity">
    <text evidence="6">Belongs to the actin family.</text>
</comment>
<keyword evidence="2" id="KW-0963">Cytoplasm</keyword>
<sequence length="371" mass="41274">MTEENIPGVVIDNGSGVIKSGFADADAPHAVFPSIVGRPRHHAHHSAFIGPNAQSKRGILALEYPIEHGIVTNWDDMEKIWHHTFCDELKVDPENHSVLLTEACLNPRANREKMAQIMFETFKTPGVYVATAPVLSLFASGRTTGVVVDCGDGVTQIVPVYEDCFLRHTIQRLDLAGRDLTDYMIKLLDGHAYTFRSTAERDIARGAKEKLSYVALDYEQEMSANCADVEDWYELPDGQVLSVCHERFRCAEPLFQPHILGLEMAGIHELTYNSISRCNDNIPEEPFANPEIVLAGGTTMMPGFVERMHKEITALAPSTMNIKIIAPPKRKQAAWLGGSILASLSTFQQTWITKAEYDEVGPSIVHRKCWS</sequence>
<dbReference type="Proteomes" id="UP000007799">
    <property type="component" value="Unassembled WGS sequence"/>
</dbReference>
<proteinExistence type="inferred from homology"/>
<dbReference type="PRINTS" id="PR00190">
    <property type="entry name" value="ACTIN"/>
</dbReference>
<dbReference type="FunFam" id="3.30.420.40:FF:000058">
    <property type="entry name" value="Putative actin-related protein 5"/>
    <property type="match status" value="1"/>
</dbReference>
<evidence type="ECO:0000256" key="6">
    <source>
        <dbReference type="RuleBase" id="RU000487"/>
    </source>
</evidence>
<evidence type="ECO:0000313" key="7">
    <source>
        <dbReference type="EMBL" id="EGD74303.1"/>
    </source>
</evidence>
<dbReference type="InterPro" id="IPR043129">
    <property type="entry name" value="ATPase_NBD"/>
</dbReference>
<dbReference type="GeneID" id="16073778"/>
<evidence type="ECO:0000256" key="5">
    <source>
        <dbReference type="ARBA" id="ARBA00023212"/>
    </source>
</evidence>